<dbReference type="Proteomes" id="UP000396835">
    <property type="component" value="Unassembled WGS sequence"/>
</dbReference>
<evidence type="ECO:0000313" key="4">
    <source>
        <dbReference type="Proteomes" id="UP000396835"/>
    </source>
</evidence>
<name>A0A449I2U1_9BACE</name>
<protein>
    <submittedName>
        <fullName evidence="2">Uncharacterized protein</fullName>
    </submittedName>
</protein>
<reference evidence="2 4" key="1">
    <citation type="submission" date="2019-02" db="EMBL/GenBank/DDBJ databases">
        <authorList>
            <consortium name="Pathogen Informatics"/>
        </authorList>
    </citation>
    <scope>NUCLEOTIDE SEQUENCE [LARGE SCALE GENOMIC DNA]</scope>
    <source>
        <strain evidence="2 4">3012STDY7078512</strain>
    </source>
</reference>
<evidence type="ECO:0000313" key="1">
    <source>
        <dbReference type="EMBL" id="TCO94983.1"/>
    </source>
</evidence>
<dbReference type="AlphaFoldDB" id="A0A449I2U1"/>
<reference evidence="1 3" key="2">
    <citation type="submission" date="2019-03" db="EMBL/GenBank/DDBJ databases">
        <title>Genomic Encyclopedia of Type Strains, Phase IV (KMG-IV): sequencing the most valuable type-strain genomes for metagenomic binning, comparative biology and taxonomic classification.</title>
        <authorList>
            <person name="Goeker M."/>
        </authorList>
    </citation>
    <scope>NUCLEOTIDE SEQUENCE [LARGE SCALE GENOMIC DNA]</scope>
    <source>
        <strain evidence="1 3">DSM 23917</strain>
    </source>
</reference>
<proteinExistence type="predicted"/>
<gene>
    <name evidence="1" type="ORF">EV202_10480</name>
    <name evidence="2" type="ORF">NCTC7812_01164</name>
</gene>
<organism evidence="2 4">
    <name type="scientific">Prevotella heparinolytica</name>
    <dbReference type="NCBI Taxonomy" id="28113"/>
    <lineage>
        <taxon>Bacteria</taxon>
        <taxon>Pseudomonadati</taxon>
        <taxon>Bacteroidota</taxon>
        <taxon>Bacteroidia</taxon>
        <taxon>Bacteroidales</taxon>
        <taxon>Bacteroidaceae</taxon>
        <taxon>Bacteroides</taxon>
    </lineage>
</organism>
<accession>A0A449I2U1</accession>
<evidence type="ECO:0000313" key="2">
    <source>
        <dbReference type="EMBL" id="VFB13637.1"/>
    </source>
</evidence>
<sequence>MEVSTAAYIATVPSPGHHPEGSFLFTNFHRMRNARFPDTEQSLVPR</sequence>
<dbReference type="Proteomes" id="UP000295600">
    <property type="component" value="Unassembled WGS sequence"/>
</dbReference>
<dbReference type="EMBL" id="SLXB01000004">
    <property type="protein sequence ID" value="TCO94983.1"/>
    <property type="molecule type" value="Genomic_DNA"/>
</dbReference>
<dbReference type="EMBL" id="CAACYH010000004">
    <property type="protein sequence ID" value="VFB13637.1"/>
    <property type="molecule type" value="Genomic_DNA"/>
</dbReference>
<evidence type="ECO:0000313" key="3">
    <source>
        <dbReference type="Proteomes" id="UP000295600"/>
    </source>
</evidence>